<dbReference type="Proteomes" id="UP000037904">
    <property type="component" value="Unassembled WGS sequence"/>
</dbReference>
<evidence type="ECO:0000313" key="2">
    <source>
        <dbReference type="Proteomes" id="UP000037904"/>
    </source>
</evidence>
<organism evidence="1 2">
    <name type="scientific">Fusarium langsethiae</name>
    <dbReference type="NCBI Taxonomy" id="179993"/>
    <lineage>
        <taxon>Eukaryota</taxon>
        <taxon>Fungi</taxon>
        <taxon>Dikarya</taxon>
        <taxon>Ascomycota</taxon>
        <taxon>Pezizomycotina</taxon>
        <taxon>Sordariomycetes</taxon>
        <taxon>Hypocreomycetidae</taxon>
        <taxon>Hypocreales</taxon>
        <taxon>Nectriaceae</taxon>
        <taxon>Fusarium</taxon>
    </lineage>
</organism>
<dbReference type="EMBL" id="JXCE01000260">
    <property type="protein sequence ID" value="KPA38622.1"/>
    <property type="molecule type" value="Genomic_DNA"/>
</dbReference>
<name>A0A0M9ES96_FUSLA</name>
<sequence length="86" mass="9939">MENRPTLRIRIDKEFKLTIEKAHPKSQAFPKRQAIVTSVRKKSSTAKVLRHIFVAIRAWFLKLRFSAKSELAFDEEKQGLLSGGQE</sequence>
<protein>
    <submittedName>
        <fullName evidence="1">Uncharacterized protein</fullName>
    </submittedName>
</protein>
<gene>
    <name evidence="1" type="ORF">FLAG1_08535</name>
</gene>
<dbReference type="AlphaFoldDB" id="A0A0M9ES96"/>
<comment type="caution">
    <text evidence="1">The sequence shown here is derived from an EMBL/GenBank/DDBJ whole genome shotgun (WGS) entry which is preliminary data.</text>
</comment>
<reference evidence="1 2" key="1">
    <citation type="submission" date="2015-04" db="EMBL/GenBank/DDBJ databases">
        <title>The draft genome sequence of Fusarium langsethiae, a T-2/HT-2 mycotoxin producer.</title>
        <authorList>
            <person name="Lysoe E."/>
            <person name="Divon H.H."/>
            <person name="Terzi V."/>
            <person name="Orru L."/>
            <person name="Lamontanara A."/>
            <person name="Kolseth A.-K."/>
            <person name="Frandsen R.J."/>
            <person name="Nielsen K."/>
            <person name="Thrane U."/>
        </authorList>
    </citation>
    <scope>NUCLEOTIDE SEQUENCE [LARGE SCALE GENOMIC DNA]</scope>
    <source>
        <strain evidence="1 2">Fl201059</strain>
    </source>
</reference>
<evidence type="ECO:0000313" key="1">
    <source>
        <dbReference type="EMBL" id="KPA38622.1"/>
    </source>
</evidence>
<accession>A0A0M9ES96</accession>
<proteinExistence type="predicted"/>
<keyword evidence="2" id="KW-1185">Reference proteome</keyword>